<dbReference type="Gene3D" id="3.40.50.1820">
    <property type="entry name" value="alpha/beta hydrolase"/>
    <property type="match status" value="1"/>
</dbReference>
<accession>A0A9D4YZF8</accession>
<comment type="caution">
    <text evidence="3">The sequence shown here is derived from an EMBL/GenBank/DDBJ whole genome shotgun (WGS) entry which is preliminary data.</text>
</comment>
<dbReference type="InterPro" id="IPR029058">
    <property type="entry name" value="AB_hydrolase_fold"/>
</dbReference>
<evidence type="ECO:0000259" key="2">
    <source>
        <dbReference type="Pfam" id="PF12697"/>
    </source>
</evidence>
<dbReference type="OrthoDB" id="6431331at2759"/>
<dbReference type="PRINTS" id="PR00111">
    <property type="entry name" value="ABHYDROLASE"/>
</dbReference>
<organism evidence="3 4">
    <name type="scientific">Chlorella vulgaris</name>
    <name type="common">Green alga</name>
    <dbReference type="NCBI Taxonomy" id="3077"/>
    <lineage>
        <taxon>Eukaryota</taxon>
        <taxon>Viridiplantae</taxon>
        <taxon>Chlorophyta</taxon>
        <taxon>core chlorophytes</taxon>
        <taxon>Trebouxiophyceae</taxon>
        <taxon>Chlorellales</taxon>
        <taxon>Chlorellaceae</taxon>
        <taxon>Chlorella clade</taxon>
        <taxon>Chlorella</taxon>
    </lineage>
</organism>
<reference evidence="3" key="2">
    <citation type="submission" date="2020-11" db="EMBL/GenBank/DDBJ databases">
        <authorList>
            <person name="Cecchin M."/>
            <person name="Marcolungo L."/>
            <person name="Rossato M."/>
            <person name="Girolomoni L."/>
            <person name="Cosentino E."/>
            <person name="Cuine S."/>
            <person name="Li-Beisson Y."/>
            <person name="Delledonne M."/>
            <person name="Ballottari M."/>
        </authorList>
    </citation>
    <scope>NUCLEOTIDE SEQUENCE</scope>
    <source>
        <strain evidence="3">211/11P</strain>
        <tissue evidence="3">Whole cell</tissue>
    </source>
</reference>
<dbReference type="PANTHER" id="PTHR43689:SF8">
    <property type="entry name" value="ALPHA_BETA-HYDROLASES SUPERFAMILY PROTEIN"/>
    <property type="match status" value="1"/>
</dbReference>
<dbReference type="EMBL" id="SIDB01000004">
    <property type="protein sequence ID" value="KAI3433640.1"/>
    <property type="molecule type" value="Genomic_DNA"/>
</dbReference>
<dbReference type="GO" id="GO:0003824">
    <property type="term" value="F:catalytic activity"/>
    <property type="evidence" value="ECO:0007669"/>
    <property type="project" value="InterPro"/>
</dbReference>
<dbReference type="GO" id="GO:0019901">
    <property type="term" value="F:protein kinase binding"/>
    <property type="evidence" value="ECO:0007669"/>
    <property type="project" value="InterPro"/>
</dbReference>
<reference evidence="3" key="1">
    <citation type="journal article" date="2019" name="Plant J.">
        <title>Chlorella vulgaris genome assembly and annotation reveals the molecular basis for metabolic acclimation to high light conditions.</title>
        <authorList>
            <person name="Cecchin M."/>
            <person name="Marcolungo L."/>
            <person name="Rossato M."/>
            <person name="Girolomoni L."/>
            <person name="Cosentino E."/>
            <person name="Cuine S."/>
            <person name="Li-Beisson Y."/>
            <person name="Delledonne M."/>
            <person name="Ballottari M."/>
        </authorList>
    </citation>
    <scope>NUCLEOTIDE SEQUENCE</scope>
    <source>
        <strain evidence="3">211/11P</strain>
    </source>
</reference>
<feature type="region of interest" description="Disordered" evidence="1">
    <location>
        <begin position="744"/>
        <end position="765"/>
    </location>
</feature>
<proteinExistence type="predicted"/>
<sequence length="791" mass="83568">MAAIIPCVAAAFSHAGHRLHQHRAAAAPCQRRRNLRVAATASANGSSSSSKAYDERNGLFPDFFPPEAAEIEEPAARRMMQVMRRTPLTVEGLGEVQTAFVGPEAPSPSRPAFVLLHGFDSSSLEFRRFLPLLSQVADVWAVDLAGWGFTECGFGGAAAASIKLGPAQKRAHLRAFLQQVVGRPATLVGTSLGGAVAIDYAVTHPEDLHKLVLIDAQGFIDGIGPLASMPRFLSQLGVGVLRSVPLRQMANKMAYHNKRLYSTDDAMRVGRLHTNLPGWTDANVAFMQSGGYALSSRIQEVALPTLVVWGRNDEILSPDTAQQFMDTLPDAALVWVEECGHCAHLEQPRALLKAISEFCGLPSASSVAAAAAAATVAGEQPVVAPKTATAAHSSLRSYLDHIPTVNQPVHKPTLSLAGAWPRSFTGLPPSHALPRLMALGQQQPTASSHAELAATHAATADPGPPAAVEWLTECCRVHLDEQGNVVSALPALMTAAVSQLVDTAADRDAAATAGAAAAHTPTRLHGVRAPGIGIREYGDRMLRYCNNSPVCYVAAFAYMLRLQEGSGGVCGGALRIDSLTCHRMMAVGTIIATKFFDDKFFSNHHYAQVAGVSLAEWNAMEMDMLFRLGFRARVGEPELFAALKEMVALAGSGAASMLPAAPLATSNAGSCSILSEGTEEAVHDDDEEEEGSSAPPSPIITSPTRGNLQSLLACDSYESFAASAPTPALLPWAVAAASPGCGDSSAAAASPALQRRRSSKRFSSDEIHPRLLTGCHRQGSRHHVAGQMCRA</sequence>
<gene>
    <name evidence="3" type="ORF">D9Q98_003449</name>
</gene>
<feature type="region of interest" description="Disordered" evidence="1">
    <location>
        <begin position="676"/>
        <end position="703"/>
    </location>
</feature>
<dbReference type="Pfam" id="PF08613">
    <property type="entry name" value="Cyclin"/>
    <property type="match status" value="1"/>
</dbReference>
<dbReference type="InterPro" id="IPR013922">
    <property type="entry name" value="Cyclin_PHO80-like"/>
</dbReference>
<dbReference type="SUPFAM" id="SSF53474">
    <property type="entry name" value="alpha/beta-Hydrolases"/>
    <property type="match status" value="1"/>
</dbReference>
<feature type="domain" description="AB hydrolase-1" evidence="2">
    <location>
        <begin position="113"/>
        <end position="352"/>
    </location>
</feature>
<dbReference type="PRINTS" id="PR00412">
    <property type="entry name" value="EPOXHYDRLASE"/>
</dbReference>
<dbReference type="InterPro" id="IPR000073">
    <property type="entry name" value="AB_hydrolase_1"/>
</dbReference>
<protein>
    <recommendedName>
        <fullName evidence="2">AB hydrolase-1 domain-containing protein</fullName>
    </recommendedName>
</protein>
<dbReference type="Proteomes" id="UP001055712">
    <property type="component" value="Unassembled WGS sequence"/>
</dbReference>
<feature type="compositionally biased region" description="Acidic residues" evidence="1">
    <location>
        <begin position="677"/>
        <end position="691"/>
    </location>
</feature>
<dbReference type="AlphaFoldDB" id="A0A9D4YZF8"/>
<dbReference type="CDD" id="cd20558">
    <property type="entry name" value="CYCLIN_ScPCL7-like"/>
    <property type="match status" value="1"/>
</dbReference>
<keyword evidence="4" id="KW-1185">Reference proteome</keyword>
<feature type="region of interest" description="Disordered" evidence="1">
    <location>
        <begin position="440"/>
        <end position="459"/>
    </location>
</feature>
<feature type="compositionally biased region" description="Low complexity" evidence="1">
    <location>
        <begin position="445"/>
        <end position="459"/>
    </location>
</feature>
<evidence type="ECO:0000313" key="3">
    <source>
        <dbReference type="EMBL" id="KAI3433640.1"/>
    </source>
</evidence>
<evidence type="ECO:0000313" key="4">
    <source>
        <dbReference type="Proteomes" id="UP001055712"/>
    </source>
</evidence>
<evidence type="ECO:0000256" key="1">
    <source>
        <dbReference type="SAM" id="MobiDB-lite"/>
    </source>
</evidence>
<name>A0A9D4YZF8_CHLVU</name>
<dbReference type="Gene3D" id="1.10.472.10">
    <property type="entry name" value="Cyclin-like"/>
    <property type="match status" value="1"/>
</dbReference>
<dbReference type="PANTHER" id="PTHR43689">
    <property type="entry name" value="HYDROLASE"/>
    <property type="match status" value="1"/>
</dbReference>
<dbReference type="Pfam" id="PF12697">
    <property type="entry name" value="Abhydrolase_6"/>
    <property type="match status" value="1"/>
</dbReference>
<dbReference type="InterPro" id="IPR000639">
    <property type="entry name" value="Epox_hydrolase-like"/>
</dbReference>